<feature type="compositionally biased region" description="Polar residues" evidence="1">
    <location>
        <begin position="178"/>
        <end position="192"/>
    </location>
</feature>
<feature type="region of interest" description="Disordered" evidence="1">
    <location>
        <begin position="456"/>
        <end position="494"/>
    </location>
</feature>
<evidence type="ECO:0000313" key="4">
    <source>
        <dbReference type="Proteomes" id="UP000018144"/>
    </source>
</evidence>
<feature type="region of interest" description="Disordered" evidence="1">
    <location>
        <begin position="1334"/>
        <end position="1423"/>
    </location>
</feature>
<feature type="compositionally biased region" description="Polar residues" evidence="1">
    <location>
        <begin position="718"/>
        <end position="743"/>
    </location>
</feature>
<organism evidence="3 4">
    <name type="scientific">Pyronema omphalodes (strain CBS 100304)</name>
    <name type="common">Pyronema confluens</name>
    <dbReference type="NCBI Taxonomy" id="1076935"/>
    <lineage>
        <taxon>Eukaryota</taxon>
        <taxon>Fungi</taxon>
        <taxon>Dikarya</taxon>
        <taxon>Ascomycota</taxon>
        <taxon>Pezizomycotina</taxon>
        <taxon>Pezizomycetes</taxon>
        <taxon>Pezizales</taxon>
        <taxon>Pyronemataceae</taxon>
        <taxon>Pyronema</taxon>
    </lineage>
</organism>
<feature type="compositionally biased region" description="Polar residues" evidence="1">
    <location>
        <begin position="1263"/>
        <end position="1309"/>
    </location>
</feature>
<feature type="compositionally biased region" description="Polar residues" evidence="1">
    <location>
        <begin position="764"/>
        <end position="786"/>
    </location>
</feature>
<feature type="compositionally biased region" description="Polar residues" evidence="1">
    <location>
        <begin position="695"/>
        <end position="709"/>
    </location>
</feature>
<feature type="compositionally biased region" description="Low complexity" evidence="1">
    <location>
        <begin position="1117"/>
        <end position="1141"/>
    </location>
</feature>
<feature type="region of interest" description="Disordered" evidence="1">
    <location>
        <begin position="1188"/>
        <end position="1213"/>
    </location>
</feature>
<name>U4L0Z5_PYROM</name>
<feature type="compositionally biased region" description="Polar residues" evidence="1">
    <location>
        <begin position="305"/>
        <end position="320"/>
    </location>
</feature>
<feature type="compositionally biased region" description="Low complexity" evidence="1">
    <location>
        <begin position="282"/>
        <end position="295"/>
    </location>
</feature>
<protein>
    <submittedName>
        <fullName evidence="3">Uncharacterized protein</fullName>
    </submittedName>
</protein>
<feature type="region of interest" description="Disordered" evidence="1">
    <location>
        <begin position="234"/>
        <end position="259"/>
    </location>
</feature>
<feature type="region of interest" description="Disordered" evidence="1">
    <location>
        <begin position="282"/>
        <end position="321"/>
    </location>
</feature>
<feature type="region of interest" description="Disordered" evidence="1">
    <location>
        <begin position="634"/>
        <end position="836"/>
    </location>
</feature>
<keyword evidence="2" id="KW-0472">Membrane</keyword>
<feature type="compositionally biased region" description="Low complexity" evidence="1">
    <location>
        <begin position="1411"/>
        <end position="1420"/>
    </location>
</feature>
<feature type="compositionally biased region" description="Polar residues" evidence="1">
    <location>
        <begin position="674"/>
        <end position="683"/>
    </location>
</feature>
<feature type="region of interest" description="Disordered" evidence="1">
    <location>
        <begin position="557"/>
        <end position="588"/>
    </location>
</feature>
<feature type="compositionally biased region" description="Low complexity" evidence="1">
    <location>
        <begin position="247"/>
        <end position="259"/>
    </location>
</feature>
<feature type="region of interest" description="Disordered" evidence="1">
    <location>
        <begin position="1229"/>
        <end position="1311"/>
    </location>
</feature>
<feature type="region of interest" description="Disordered" evidence="1">
    <location>
        <begin position="344"/>
        <end position="401"/>
    </location>
</feature>
<keyword evidence="2" id="KW-0812">Transmembrane</keyword>
<evidence type="ECO:0000256" key="2">
    <source>
        <dbReference type="SAM" id="Phobius"/>
    </source>
</evidence>
<keyword evidence="2" id="KW-1133">Transmembrane helix</keyword>
<dbReference type="Proteomes" id="UP000018144">
    <property type="component" value="Unassembled WGS sequence"/>
</dbReference>
<proteinExistence type="predicted"/>
<dbReference type="OrthoDB" id="10692939at2759"/>
<dbReference type="EMBL" id="HF935416">
    <property type="protein sequence ID" value="CCX08490.1"/>
    <property type="molecule type" value="Genomic_DNA"/>
</dbReference>
<feature type="compositionally biased region" description="Low complexity" evidence="1">
    <location>
        <begin position="557"/>
        <end position="571"/>
    </location>
</feature>
<accession>U4L0Z5</accession>
<feature type="compositionally biased region" description="Polar residues" evidence="1">
    <location>
        <begin position="1229"/>
        <end position="1256"/>
    </location>
</feature>
<feature type="compositionally biased region" description="Low complexity" evidence="1">
    <location>
        <begin position="110"/>
        <end position="137"/>
    </location>
</feature>
<feature type="region of interest" description="Disordered" evidence="1">
    <location>
        <begin position="22"/>
        <end position="216"/>
    </location>
</feature>
<evidence type="ECO:0000256" key="1">
    <source>
        <dbReference type="SAM" id="MobiDB-lite"/>
    </source>
</evidence>
<feature type="compositionally biased region" description="Polar residues" evidence="1">
    <location>
        <begin position="1335"/>
        <end position="1357"/>
    </location>
</feature>
<gene>
    <name evidence="3" type="ORF">PCON_08083</name>
</gene>
<sequence>MPAILVPIANYYVRRWDNFTIPTQTPTISKTSEDSKTPLTVLPLPTPSKSGIQESTSTSEPTQPSLPSVVVPPSATSSVLLSSKESSSVNIPGSLGSPSKTSAFEPSKESSSTVVTPIVTPSSSSAFATSTSTSTPALTNRLSETPLPARTTAEGTSNSPSSEVVVNSSRPDAAPTLHPNSATATTFSTITRSSKELPSDIDTDTDTIPSRTSDTIIRPNSSFVSFVSSIIPITEAPKPKPTPPPASTAQSSSGSAESLSTESSVFISSSKRSLGLGVELPTPSLPLSLNTPPILGNEKPKPTVTDRSNTDGVANPNSSMAVDGGLEISTEKTSSVLNTFTNSLSKSEFESKTPSKTRDFSPAESSKEEKPVVGVTGKIGVEIPSIPSPTPTASPIATPTQTEKPLLGGLLGGLPVVTNLKPVVDGVVKPATSIIGDVARPVTSILGSILPIHPPASSKISSTSSSRPSATESSVSSSVSATEESSALPTPSKNPILPIPPLITNLAGISAILPPATSILDEVTAPVTAIIPIPDVSVSIGIPPGISGRPLEPVEVGPSAAPVAPSNSAEPTVAPTVQPRPTAGKPSLSVSASVSASVAPTAAPSASVPPFPNVPIVSDPPAVSLSLGLPDVSIDLPSGKPDPRPTAPASETQVTSEKVRPSVPTETSKEVTVSKETSLTLSLVPSLAKPVEGTGNVTVSETSNETSKAVETPKDTPKPTQTSTTDGSKESSQTDVPSETPKPTGTGDMTKAPSSTTKQEESDAASTTQKPIESPSITPAPATSTYPPKVTAKPMKPIPDPSSSSIAEEKPSIAPTALPTEKPSPTEKVVGSLTPKPTDELSLVPFPSPSMLPSVSPNPTRSSFGLLLPTVPTKLANAAADTPDTPDGLPLPDKAPLPPSSSAYVITTTELTTSMSKSIAAITQNDGKVSTSTTEVPVVKTTSKVVTNWVWTTPSSTVPGGPRGTTVITVVGKDDGGDANKTLAVVGISSGVLVLAALVMAWVIWRKWNSKQQKALAMDEKRMMMPQTPWPWSPGPTKTQEGNGSYVSGQEDVITVVQPPNGAGQADGVNETDLVASPPNTPIKLISRWKQEHLIPPITPGSPFELRTLTATLNPQFSSQSSRFSSEYSPQSSASEQAASENNEELLTIPCMDFRPESWNSRMSQTSTTLEQAIRQNVQRVRAVPVVTHNPARKNSSTASVKSVGASMTAGSPIATTSPVKVAVALHQRGSSSSLRSNQYRTPTSQRPQSSLSSEILNPFATPLSQRSQSSLQNPFGTPSVTPQGSTEFLRPGSSNSLSHAGSNASSRSDVTDCFSDAYAEPWDHETNHRVSVVDRTTSLRKSNTVNTQSSTATFQTARAGEYALTRPATSTSSHQWKEERDIQGSQGNGQRDSRGSQASQSSQGRGGRDSQGSRASGASTGTYTTLNRAQSWFPAVFDWWGRNEDHFLSQNQEQDLEVQAKDMGMSESPTLGNPSSSATSFSTLVWRYGEEEERTSPTLAVFKVPQVEGRDSVEATRWN</sequence>
<feature type="compositionally biased region" description="Low complexity" evidence="1">
    <location>
        <begin position="53"/>
        <end position="89"/>
    </location>
</feature>
<feature type="region of interest" description="Disordered" evidence="1">
    <location>
        <begin position="1117"/>
        <end position="1146"/>
    </location>
</feature>
<feature type="compositionally biased region" description="Low complexity" evidence="1">
    <location>
        <begin position="206"/>
        <end position="216"/>
    </location>
</feature>
<dbReference type="OMA" id="PEMEDST"/>
<keyword evidence="4" id="KW-1185">Reference proteome</keyword>
<feature type="compositionally biased region" description="Basic and acidic residues" evidence="1">
    <location>
        <begin position="347"/>
        <end position="371"/>
    </location>
</feature>
<evidence type="ECO:0000313" key="3">
    <source>
        <dbReference type="EMBL" id="CCX08490.1"/>
    </source>
</evidence>
<reference evidence="3 4" key="1">
    <citation type="journal article" date="2013" name="PLoS Genet.">
        <title>The genome and development-dependent transcriptomes of Pyronema confluens: a window into fungal evolution.</title>
        <authorList>
            <person name="Traeger S."/>
            <person name="Altegoer F."/>
            <person name="Freitag M."/>
            <person name="Gabaldon T."/>
            <person name="Kempken F."/>
            <person name="Kumar A."/>
            <person name="Marcet-Houben M."/>
            <person name="Poggeler S."/>
            <person name="Stajich J.E."/>
            <person name="Nowrousian M."/>
        </authorList>
    </citation>
    <scope>NUCLEOTIDE SEQUENCE [LARGE SCALE GENOMIC DNA]</scope>
    <source>
        <strain evidence="4">CBS 100304</strain>
        <tissue evidence="3">Vegetative mycelium</tissue>
    </source>
</reference>
<feature type="compositionally biased region" description="Low complexity" evidence="1">
    <location>
        <begin position="157"/>
        <end position="169"/>
    </location>
</feature>
<feature type="transmembrane region" description="Helical" evidence="2">
    <location>
        <begin position="983"/>
        <end position="1005"/>
    </location>
</feature>